<evidence type="ECO:0000313" key="4">
    <source>
        <dbReference type="EMBL" id="CAB4705368.1"/>
    </source>
</evidence>
<dbReference type="EMBL" id="CAEZXM010000302">
    <property type="protein sequence ID" value="CAB4705368.1"/>
    <property type="molecule type" value="Genomic_DNA"/>
</dbReference>
<protein>
    <submittedName>
        <fullName evidence="4">Unannotated protein</fullName>
    </submittedName>
</protein>
<dbReference type="Pfam" id="PF10431">
    <property type="entry name" value="ClpB_D2-small"/>
    <property type="match status" value="1"/>
</dbReference>
<keyword evidence="2" id="KW-0067">ATP-binding</keyword>
<organism evidence="4">
    <name type="scientific">freshwater metagenome</name>
    <dbReference type="NCBI Taxonomy" id="449393"/>
    <lineage>
        <taxon>unclassified sequences</taxon>
        <taxon>metagenomes</taxon>
        <taxon>ecological metagenomes</taxon>
    </lineage>
</organism>
<accession>A0A6J6Q9A3</accession>
<sequence length="57" mass="6180">MALLAHQGFDPAFGARPLKRTIQREISDPMAVRILQGSLSDGDTVTVDVVDNCIALR</sequence>
<keyword evidence="1" id="KW-0547">Nucleotide-binding</keyword>
<dbReference type="InterPro" id="IPR019489">
    <property type="entry name" value="Clp_ATPase_C"/>
</dbReference>
<evidence type="ECO:0000256" key="2">
    <source>
        <dbReference type="ARBA" id="ARBA00022840"/>
    </source>
</evidence>
<dbReference type="Gene3D" id="1.10.8.60">
    <property type="match status" value="1"/>
</dbReference>
<feature type="domain" description="Clp ATPase C-terminal" evidence="3">
    <location>
        <begin position="1"/>
        <end position="56"/>
    </location>
</feature>
<evidence type="ECO:0000259" key="3">
    <source>
        <dbReference type="SMART" id="SM01086"/>
    </source>
</evidence>
<name>A0A6J6Q9A3_9ZZZZ</name>
<gene>
    <name evidence="4" type="ORF">UFOPK2366_01471</name>
</gene>
<dbReference type="SMART" id="SM01086">
    <property type="entry name" value="ClpB_D2-small"/>
    <property type="match status" value="1"/>
</dbReference>
<dbReference type="GO" id="GO:0005524">
    <property type="term" value="F:ATP binding"/>
    <property type="evidence" value="ECO:0007669"/>
    <property type="project" value="UniProtKB-KW"/>
</dbReference>
<dbReference type="AlphaFoldDB" id="A0A6J6Q9A3"/>
<evidence type="ECO:0000256" key="1">
    <source>
        <dbReference type="ARBA" id="ARBA00022741"/>
    </source>
</evidence>
<reference evidence="4" key="1">
    <citation type="submission" date="2020-05" db="EMBL/GenBank/DDBJ databases">
        <authorList>
            <person name="Chiriac C."/>
            <person name="Salcher M."/>
            <person name="Ghai R."/>
            <person name="Kavagutti S V."/>
        </authorList>
    </citation>
    <scope>NUCLEOTIDE SEQUENCE</scope>
</reference>
<proteinExistence type="predicted"/>